<dbReference type="VEuPathDB" id="VectorBase:HLOH_060493"/>
<keyword evidence="3" id="KW-1133">Transmembrane helix</keyword>
<dbReference type="OrthoDB" id="6515937at2759"/>
<accession>A0A9J6GCX2</accession>
<evidence type="ECO:0000313" key="6">
    <source>
        <dbReference type="Proteomes" id="UP000821853"/>
    </source>
</evidence>
<dbReference type="Gene3D" id="3.40.50.1820">
    <property type="entry name" value="alpha/beta hydrolase"/>
    <property type="match status" value="1"/>
</dbReference>
<dbReference type="AlphaFoldDB" id="A0A9J6GCX2"/>
<keyword evidence="6" id="KW-1185">Reference proteome</keyword>
<evidence type="ECO:0000259" key="4">
    <source>
        <dbReference type="Pfam" id="PF00135"/>
    </source>
</evidence>
<proteinExistence type="predicted"/>
<dbReference type="InterPro" id="IPR002018">
    <property type="entry name" value="CarbesteraseB"/>
</dbReference>
<feature type="domain" description="Carboxylesterase type B" evidence="4">
    <location>
        <begin position="261"/>
        <end position="508"/>
    </location>
</feature>
<feature type="region of interest" description="Disordered" evidence="2">
    <location>
        <begin position="40"/>
        <end position="206"/>
    </location>
</feature>
<feature type="transmembrane region" description="Helical" evidence="3">
    <location>
        <begin position="219"/>
        <end position="242"/>
    </location>
</feature>
<evidence type="ECO:0000256" key="3">
    <source>
        <dbReference type="SAM" id="Phobius"/>
    </source>
</evidence>
<feature type="transmembrane region" description="Helical" evidence="3">
    <location>
        <begin position="6"/>
        <end position="29"/>
    </location>
</feature>
<feature type="compositionally biased region" description="Low complexity" evidence="2">
    <location>
        <begin position="86"/>
        <end position="104"/>
    </location>
</feature>
<evidence type="ECO:0000313" key="5">
    <source>
        <dbReference type="EMBL" id="KAH9372931.1"/>
    </source>
</evidence>
<evidence type="ECO:0000256" key="2">
    <source>
        <dbReference type="SAM" id="MobiDB-lite"/>
    </source>
</evidence>
<dbReference type="EMBL" id="JABSTR010000006">
    <property type="protein sequence ID" value="KAH9372931.1"/>
    <property type="molecule type" value="Genomic_DNA"/>
</dbReference>
<comment type="caution">
    <text evidence="5">The sequence shown here is derived from an EMBL/GenBank/DDBJ whole genome shotgun (WGS) entry which is preliminary data.</text>
</comment>
<dbReference type="InterPro" id="IPR019819">
    <property type="entry name" value="Carboxylesterase_B_CS"/>
</dbReference>
<name>A0A9J6GCX2_HAELO</name>
<protein>
    <recommendedName>
        <fullName evidence="4">Carboxylesterase type B domain-containing protein</fullName>
    </recommendedName>
</protein>
<gene>
    <name evidence="5" type="ORF">HPB48_020069</name>
</gene>
<sequence length="531" mass="56142">MRHTKTIIIIIVVVVVKMGALTVTLPKAIPEEERYVRRREVSSPKPALAQQPSFDPAVLTSSAPTSSRERLSKSKKHRPGSRPKAEPASATAPTAASQAPVATTCRPRTAHGTRGLEPSRKKSKRSAAVQEPSRNNIRAVKPEASLSTKAPTAEPLATRQGNKTASEQVPSSADLVSTQCGQATSAADLPSAVKKDPQSTSSLVRHSETAWNEGNRFPWLPVIIALVVAALVGVLALTILLAKARAALGNAHVCPQSEKDLLVNCSLGVIQGVNVEVDDGRRARVFLGIPFGAAVSEDLRFGPAHEVTELRSIFLADKKGPACVQPNIFSFGQHDPSGVSDDCLTLNVYIPDACSVRGREPLPVLFIVTGRLSYTLGWSGAYDWQHLAARGQLVVVAPNHRMGVVGYLNRGENGTANIGVKDVLLAWRWTKVHIAAFGGDPDNVVPLAHSSGAVMMTALLAKPQLVTAKRAIILSQSLFTFSPSQAGDIGLNKTRKAAGLAGCCQSSTCSSLPLDGNQASSSASCQGYAPN</sequence>
<dbReference type="SUPFAM" id="SSF53474">
    <property type="entry name" value="alpha/beta-Hydrolases"/>
    <property type="match status" value="1"/>
</dbReference>
<dbReference type="InterPro" id="IPR050309">
    <property type="entry name" value="Type-B_Carboxylest/Lipase"/>
</dbReference>
<dbReference type="PROSITE" id="PS00941">
    <property type="entry name" value="CARBOXYLESTERASE_B_2"/>
    <property type="match status" value="1"/>
</dbReference>
<feature type="compositionally biased region" description="Polar residues" evidence="2">
    <location>
        <begin position="159"/>
        <end position="185"/>
    </location>
</feature>
<dbReference type="InterPro" id="IPR029058">
    <property type="entry name" value="AB_hydrolase_fold"/>
</dbReference>
<keyword evidence="3" id="KW-0812">Transmembrane</keyword>
<dbReference type="Proteomes" id="UP000821853">
    <property type="component" value="Chromosome 4"/>
</dbReference>
<organism evidence="5 6">
    <name type="scientific">Haemaphysalis longicornis</name>
    <name type="common">Bush tick</name>
    <dbReference type="NCBI Taxonomy" id="44386"/>
    <lineage>
        <taxon>Eukaryota</taxon>
        <taxon>Metazoa</taxon>
        <taxon>Ecdysozoa</taxon>
        <taxon>Arthropoda</taxon>
        <taxon>Chelicerata</taxon>
        <taxon>Arachnida</taxon>
        <taxon>Acari</taxon>
        <taxon>Parasitiformes</taxon>
        <taxon>Ixodida</taxon>
        <taxon>Ixodoidea</taxon>
        <taxon>Ixodidae</taxon>
        <taxon>Haemaphysalinae</taxon>
        <taxon>Haemaphysalis</taxon>
    </lineage>
</organism>
<dbReference type="Pfam" id="PF00135">
    <property type="entry name" value="COesterase"/>
    <property type="match status" value="1"/>
</dbReference>
<reference evidence="5 6" key="1">
    <citation type="journal article" date="2020" name="Cell">
        <title>Large-Scale Comparative Analyses of Tick Genomes Elucidate Their Genetic Diversity and Vector Capacities.</title>
        <authorList>
            <consortium name="Tick Genome and Microbiome Consortium (TIGMIC)"/>
            <person name="Jia N."/>
            <person name="Wang J."/>
            <person name="Shi W."/>
            <person name="Du L."/>
            <person name="Sun Y."/>
            <person name="Zhan W."/>
            <person name="Jiang J.F."/>
            <person name="Wang Q."/>
            <person name="Zhang B."/>
            <person name="Ji P."/>
            <person name="Bell-Sakyi L."/>
            <person name="Cui X.M."/>
            <person name="Yuan T.T."/>
            <person name="Jiang B.G."/>
            <person name="Yang W.F."/>
            <person name="Lam T.T."/>
            <person name="Chang Q.C."/>
            <person name="Ding S.J."/>
            <person name="Wang X.J."/>
            <person name="Zhu J.G."/>
            <person name="Ruan X.D."/>
            <person name="Zhao L."/>
            <person name="Wei J.T."/>
            <person name="Ye R.Z."/>
            <person name="Que T.C."/>
            <person name="Du C.H."/>
            <person name="Zhou Y.H."/>
            <person name="Cheng J.X."/>
            <person name="Dai P.F."/>
            <person name="Guo W.B."/>
            <person name="Han X.H."/>
            <person name="Huang E.J."/>
            <person name="Li L.F."/>
            <person name="Wei W."/>
            <person name="Gao Y.C."/>
            <person name="Liu J.Z."/>
            <person name="Shao H.Z."/>
            <person name="Wang X."/>
            <person name="Wang C.C."/>
            <person name="Yang T.C."/>
            <person name="Huo Q.B."/>
            <person name="Li W."/>
            <person name="Chen H.Y."/>
            <person name="Chen S.E."/>
            <person name="Zhou L.G."/>
            <person name="Ni X.B."/>
            <person name="Tian J.H."/>
            <person name="Sheng Y."/>
            <person name="Liu T."/>
            <person name="Pan Y.S."/>
            <person name="Xia L.Y."/>
            <person name="Li J."/>
            <person name="Zhao F."/>
            <person name="Cao W.C."/>
        </authorList>
    </citation>
    <scope>NUCLEOTIDE SEQUENCE [LARGE SCALE GENOMIC DNA]</scope>
    <source>
        <strain evidence="5">HaeL-2018</strain>
    </source>
</reference>
<keyword evidence="3" id="KW-0472">Membrane</keyword>
<evidence type="ECO:0000256" key="1">
    <source>
        <dbReference type="ARBA" id="ARBA00023180"/>
    </source>
</evidence>
<keyword evidence="1" id="KW-0325">Glycoprotein</keyword>
<dbReference type="PANTHER" id="PTHR11559">
    <property type="entry name" value="CARBOXYLESTERASE"/>
    <property type="match status" value="1"/>
</dbReference>